<dbReference type="SUPFAM" id="SSF52266">
    <property type="entry name" value="SGNH hydrolase"/>
    <property type="match status" value="1"/>
</dbReference>
<sequence length="227" mass="24629">MSHSSSGVWERFSTTLQVQPVSMTSGMDLRILPQGASVTRGTGSMDETGYRQIPRTLLEQDGDHVTFVGSVSWGDMDGNLLFPNIILLNAGTNDCNLLGQDPGGAPTRYATLLSHQWEHNPDATVIASSLLPNLKESVDDCVRMLNAGIKEAVDHASAAGMKLGWVDVYNAVPKRYIHPDDNTHPTDEGYELLASAWYDGIQLVADRIAAPDPEGKAVPDTTRKTRP</sequence>
<dbReference type="AlphaFoldDB" id="A0A139GXF4"/>
<dbReference type="EMBL" id="LFZN01000255">
    <property type="protein sequence ID" value="KXS94808.1"/>
    <property type="molecule type" value="Genomic_DNA"/>
</dbReference>
<dbReference type="GO" id="GO:0004622">
    <property type="term" value="F:phosphatidylcholine lysophospholipase activity"/>
    <property type="evidence" value="ECO:0007669"/>
    <property type="project" value="TreeGrafter"/>
</dbReference>
<dbReference type="Gene3D" id="3.40.50.1110">
    <property type="entry name" value="SGNH hydrolase"/>
    <property type="match status" value="2"/>
</dbReference>
<dbReference type="Proteomes" id="UP000070133">
    <property type="component" value="Unassembled WGS sequence"/>
</dbReference>
<feature type="non-terminal residue" evidence="2">
    <location>
        <position position="227"/>
    </location>
</feature>
<gene>
    <name evidence="2" type="ORF">AC578_6437</name>
</gene>
<feature type="domain" description="SGNH hydrolase-type esterase" evidence="1">
    <location>
        <begin position="35"/>
        <end position="192"/>
    </location>
</feature>
<keyword evidence="3" id="KW-1185">Reference proteome</keyword>
<protein>
    <recommendedName>
        <fullName evidence="1">SGNH hydrolase-type esterase domain-containing protein</fullName>
    </recommendedName>
</protein>
<organism evidence="2 3">
    <name type="scientific">Pseudocercospora eumusae</name>
    <dbReference type="NCBI Taxonomy" id="321146"/>
    <lineage>
        <taxon>Eukaryota</taxon>
        <taxon>Fungi</taxon>
        <taxon>Dikarya</taxon>
        <taxon>Ascomycota</taxon>
        <taxon>Pezizomycotina</taxon>
        <taxon>Dothideomycetes</taxon>
        <taxon>Dothideomycetidae</taxon>
        <taxon>Mycosphaerellales</taxon>
        <taxon>Mycosphaerellaceae</taxon>
        <taxon>Pseudocercospora</taxon>
    </lineage>
</organism>
<dbReference type="STRING" id="321146.A0A139GXF4"/>
<dbReference type="InterPro" id="IPR051532">
    <property type="entry name" value="Ester_Hydrolysis_Enzymes"/>
</dbReference>
<evidence type="ECO:0000313" key="2">
    <source>
        <dbReference type="EMBL" id="KXS94808.1"/>
    </source>
</evidence>
<dbReference type="InterPro" id="IPR036514">
    <property type="entry name" value="SGNH_hydro_sf"/>
</dbReference>
<reference evidence="2 3" key="1">
    <citation type="submission" date="2015-07" db="EMBL/GenBank/DDBJ databases">
        <title>Comparative genomics of the Sigatoka disease complex on banana suggests a link between parallel evolutionary changes in Pseudocercospora fijiensis and Pseudocercospora eumusae and increased virulence on the banana host.</title>
        <authorList>
            <person name="Chang T.-C."/>
            <person name="Salvucci A."/>
            <person name="Crous P.W."/>
            <person name="Stergiopoulos I."/>
        </authorList>
    </citation>
    <scope>NUCLEOTIDE SEQUENCE [LARGE SCALE GENOMIC DNA]</scope>
    <source>
        <strain evidence="2 3">CBS 114824</strain>
    </source>
</reference>
<evidence type="ECO:0000259" key="1">
    <source>
        <dbReference type="Pfam" id="PF13472"/>
    </source>
</evidence>
<comment type="caution">
    <text evidence="2">The sequence shown here is derived from an EMBL/GenBank/DDBJ whole genome shotgun (WGS) entry which is preliminary data.</text>
</comment>
<dbReference type="PANTHER" id="PTHR30383:SF5">
    <property type="entry name" value="SGNH HYDROLASE-TYPE ESTERASE DOMAIN-CONTAINING PROTEIN"/>
    <property type="match status" value="1"/>
</dbReference>
<dbReference type="PANTHER" id="PTHR30383">
    <property type="entry name" value="THIOESTERASE 1/PROTEASE 1/LYSOPHOSPHOLIPASE L1"/>
    <property type="match status" value="1"/>
</dbReference>
<name>A0A139GXF4_9PEZI</name>
<dbReference type="InterPro" id="IPR013830">
    <property type="entry name" value="SGNH_hydro"/>
</dbReference>
<proteinExistence type="predicted"/>
<dbReference type="OrthoDB" id="3915838at2759"/>
<dbReference type="Pfam" id="PF13472">
    <property type="entry name" value="Lipase_GDSL_2"/>
    <property type="match status" value="1"/>
</dbReference>
<evidence type="ECO:0000313" key="3">
    <source>
        <dbReference type="Proteomes" id="UP000070133"/>
    </source>
</evidence>
<accession>A0A139GXF4</accession>